<sequence>MKGEQKMNQEVIITWMTIPAFQGKNDFELYLEKERKVEHVFDYHNYSKEKKIVEFTNYASIWWDQFVINKRRNGKRPIPIWEDMKPFLRRKYVLSHYHRDLKLQSLTQDSMSVEDYYKKMEIAMISANMEEEHEATMVRFIRGLKKEIADMVELQHYMELEDLLHKAIQVERQLKSKSFSKFKNNKAATNPKEDVKAKYSIAPSKGKIDTNISYRCMISSVSGVKELDILLLNDQIKEQ</sequence>
<dbReference type="PANTHER" id="PTHR35046:SF9">
    <property type="entry name" value="RNA-DIRECTED DNA POLYMERASE"/>
    <property type="match status" value="1"/>
</dbReference>
<protein>
    <recommendedName>
        <fullName evidence="1">Retrotransposon gag domain-containing protein</fullName>
    </recommendedName>
</protein>
<evidence type="ECO:0000313" key="3">
    <source>
        <dbReference type="Proteomes" id="UP000257109"/>
    </source>
</evidence>
<dbReference type="OrthoDB" id="1731207at2759"/>
<dbReference type="Pfam" id="PF03732">
    <property type="entry name" value="Retrotrans_gag"/>
    <property type="match status" value="1"/>
</dbReference>
<name>A0A371F981_MUCPR</name>
<reference evidence="2" key="1">
    <citation type="submission" date="2018-05" db="EMBL/GenBank/DDBJ databases">
        <title>Draft genome of Mucuna pruriens seed.</title>
        <authorList>
            <person name="Nnadi N.E."/>
            <person name="Vos R."/>
            <person name="Hasami M.H."/>
            <person name="Devisetty U.K."/>
            <person name="Aguiy J.C."/>
        </authorList>
    </citation>
    <scope>NUCLEOTIDE SEQUENCE [LARGE SCALE GENOMIC DNA]</scope>
    <source>
        <strain evidence="2">JCA_2017</strain>
    </source>
</reference>
<dbReference type="Proteomes" id="UP000257109">
    <property type="component" value="Unassembled WGS sequence"/>
</dbReference>
<comment type="caution">
    <text evidence="2">The sequence shown here is derived from an EMBL/GenBank/DDBJ whole genome shotgun (WGS) entry which is preliminary data.</text>
</comment>
<evidence type="ECO:0000259" key="1">
    <source>
        <dbReference type="Pfam" id="PF03732"/>
    </source>
</evidence>
<evidence type="ECO:0000313" key="2">
    <source>
        <dbReference type="EMBL" id="RDX74851.1"/>
    </source>
</evidence>
<dbReference type="InterPro" id="IPR005162">
    <property type="entry name" value="Retrotrans_gag_dom"/>
</dbReference>
<organism evidence="2 3">
    <name type="scientific">Mucuna pruriens</name>
    <name type="common">Velvet bean</name>
    <name type="synonym">Dolichos pruriens</name>
    <dbReference type="NCBI Taxonomy" id="157652"/>
    <lineage>
        <taxon>Eukaryota</taxon>
        <taxon>Viridiplantae</taxon>
        <taxon>Streptophyta</taxon>
        <taxon>Embryophyta</taxon>
        <taxon>Tracheophyta</taxon>
        <taxon>Spermatophyta</taxon>
        <taxon>Magnoliopsida</taxon>
        <taxon>eudicotyledons</taxon>
        <taxon>Gunneridae</taxon>
        <taxon>Pentapetalae</taxon>
        <taxon>rosids</taxon>
        <taxon>fabids</taxon>
        <taxon>Fabales</taxon>
        <taxon>Fabaceae</taxon>
        <taxon>Papilionoideae</taxon>
        <taxon>50 kb inversion clade</taxon>
        <taxon>NPAAA clade</taxon>
        <taxon>indigoferoid/millettioid clade</taxon>
        <taxon>Phaseoleae</taxon>
        <taxon>Mucuna</taxon>
    </lineage>
</organism>
<dbReference type="PANTHER" id="PTHR35046">
    <property type="entry name" value="ZINC KNUCKLE (CCHC-TYPE) FAMILY PROTEIN"/>
    <property type="match status" value="1"/>
</dbReference>
<keyword evidence="3" id="KW-1185">Reference proteome</keyword>
<gene>
    <name evidence="2" type="ORF">CR513_45352</name>
</gene>
<accession>A0A371F981</accession>
<dbReference type="EMBL" id="QJKJ01010035">
    <property type="protein sequence ID" value="RDX74851.1"/>
    <property type="molecule type" value="Genomic_DNA"/>
</dbReference>
<feature type="domain" description="Retrotransposon gag" evidence="1">
    <location>
        <begin position="53"/>
        <end position="145"/>
    </location>
</feature>
<proteinExistence type="predicted"/>
<feature type="non-terminal residue" evidence="2">
    <location>
        <position position="1"/>
    </location>
</feature>
<dbReference type="AlphaFoldDB" id="A0A371F981"/>